<accession>A0A1G7EGQ0</accession>
<dbReference type="InterPro" id="IPR000014">
    <property type="entry name" value="PAS"/>
</dbReference>
<dbReference type="EMBL" id="FNAP01000009">
    <property type="protein sequence ID" value="SDE62625.1"/>
    <property type="molecule type" value="Genomic_DNA"/>
</dbReference>
<keyword evidence="4" id="KW-0812">Transmembrane</keyword>
<feature type="compositionally biased region" description="Basic and acidic residues" evidence="3">
    <location>
        <begin position="1747"/>
        <end position="1759"/>
    </location>
</feature>
<dbReference type="PANTHER" id="PTHR35936:SF19">
    <property type="entry name" value="AMINO-ACID-BINDING PROTEIN YXEM-RELATED"/>
    <property type="match status" value="1"/>
</dbReference>
<dbReference type="PROSITE" id="PS50113">
    <property type="entry name" value="PAC"/>
    <property type="match status" value="3"/>
</dbReference>
<feature type="transmembrane region" description="Helical" evidence="4">
    <location>
        <begin position="616"/>
        <end position="636"/>
    </location>
</feature>
<feature type="domain" description="PAS" evidence="5">
    <location>
        <begin position="1257"/>
        <end position="1309"/>
    </location>
</feature>
<feature type="domain" description="PAC" evidence="6">
    <location>
        <begin position="1204"/>
        <end position="1256"/>
    </location>
</feature>
<dbReference type="Pfam" id="PF08448">
    <property type="entry name" value="PAS_4"/>
    <property type="match status" value="1"/>
</dbReference>
<dbReference type="CDD" id="cd01007">
    <property type="entry name" value="PBP2_BvgS_HisK_like"/>
    <property type="match status" value="1"/>
</dbReference>
<evidence type="ECO:0000256" key="4">
    <source>
        <dbReference type="SAM" id="Phobius"/>
    </source>
</evidence>
<evidence type="ECO:0000259" key="5">
    <source>
        <dbReference type="PROSITE" id="PS50112"/>
    </source>
</evidence>
<keyword evidence="8" id="KW-1185">Reference proteome</keyword>
<dbReference type="STRING" id="69960.SAMN05421720_10954"/>
<dbReference type="SMART" id="SM00062">
    <property type="entry name" value="PBPb"/>
    <property type="match status" value="2"/>
</dbReference>
<reference evidence="7 8" key="1">
    <citation type="submission" date="2016-10" db="EMBL/GenBank/DDBJ databases">
        <authorList>
            <person name="de Groot N.N."/>
        </authorList>
    </citation>
    <scope>NUCLEOTIDE SEQUENCE [LARGE SCALE GENOMIC DNA]</scope>
    <source>
        <strain evidence="7 8">ATCC 700224</strain>
    </source>
</reference>
<evidence type="ECO:0000259" key="6">
    <source>
        <dbReference type="PROSITE" id="PS50113"/>
    </source>
</evidence>
<name>A0A1G7EGQ0_9PROT</name>
<dbReference type="OrthoDB" id="5496380at2"/>
<evidence type="ECO:0000256" key="2">
    <source>
        <dbReference type="SAM" id="Coils"/>
    </source>
</evidence>
<feature type="coiled-coil region" evidence="2">
    <location>
        <begin position="1240"/>
        <end position="1267"/>
    </location>
</feature>
<dbReference type="Pfam" id="PF13426">
    <property type="entry name" value="PAS_9"/>
    <property type="match status" value="1"/>
</dbReference>
<dbReference type="InterPro" id="IPR001610">
    <property type="entry name" value="PAC"/>
</dbReference>
<dbReference type="InterPro" id="IPR013767">
    <property type="entry name" value="PAS_fold"/>
</dbReference>
<dbReference type="InterPro" id="IPR001638">
    <property type="entry name" value="Solute-binding_3/MltF_N"/>
</dbReference>
<evidence type="ECO:0000313" key="8">
    <source>
        <dbReference type="Proteomes" id="UP000199412"/>
    </source>
</evidence>
<feature type="region of interest" description="Disordered" evidence="3">
    <location>
        <begin position="767"/>
        <end position="786"/>
    </location>
</feature>
<dbReference type="PROSITE" id="PS50112">
    <property type="entry name" value="PAS"/>
    <property type="match status" value="3"/>
</dbReference>
<dbReference type="InterPro" id="IPR001932">
    <property type="entry name" value="PPM-type_phosphatase-like_dom"/>
</dbReference>
<protein>
    <submittedName>
        <fullName evidence="7">PAS domain S-box-containing protein</fullName>
    </submittedName>
</protein>
<dbReference type="SUPFAM" id="SSF53850">
    <property type="entry name" value="Periplasmic binding protein-like II"/>
    <property type="match status" value="2"/>
</dbReference>
<dbReference type="InterPro" id="IPR000700">
    <property type="entry name" value="PAS-assoc_C"/>
</dbReference>
<dbReference type="SMART" id="SM00086">
    <property type="entry name" value="PAC"/>
    <property type="match status" value="3"/>
</dbReference>
<gene>
    <name evidence="7" type="ORF">SAMN05421720_10954</name>
</gene>
<dbReference type="InterPro" id="IPR035965">
    <property type="entry name" value="PAS-like_dom_sf"/>
</dbReference>
<dbReference type="SMART" id="SM00091">
    <property type="entry name" value="PAS"/>
    <property type="match status" value="4"/>
</dbReference>
<dbReference type="Gene3D" id="3.30.450.20">
    <property type="entry name" value="PAS domain"/>
    <property type="match status" value="4"/>
</dbReference>
<sequence length="1771" mass="193248">MGLSARSEIGFFLVALVTLVFLALPRPLHAQQTPEARSTDPPTSELSAPLTIAVPVGYPPFSVRGPDGEAAGLLVDLWHAWSEASGQPVRFLLADWSGTLAAMREGDADIHSGLYRTPDREEWLGFTKPIHRIRSMLFYRASDPARGRTLAALTGRRVGSLRDTYHAQRLAEEDPGIVRVLYQETGPMMRDLVSGRLDAVFHEEPTVFAVMDAMGLRGAVVAGNEVLADRTLFGGVAKDRPDLLARIDRGLDAIPADILTDIDVRWLPNPEARYHTDTALARGLDGGAASGPSPPDEVVPVAQRLDLTEEEDAWIRAHSEIKVGVMADWPPFSFLDADGQSQGISRDVISALAGMVGLKVTFVPGPWDTLLASLKDGELDVLMDATPKPERRPFMHFSAPYLAIPHVIIAAEERTGLHDETALAGLTVALERGFGNVEWFRRNHPDVTVREYPDTSAALDAVARGEADAYVGNRTVARYLMVRDVLPGLAIHGRLTREPTRLAVAVPKDRPELAAILDKGLDALGAAGIQAILARWVHVGIPVEGRAATTAAPASQSPPPPAPDIVVPDTPLDLGKLAFWVGAVLALLAGLAGWLVRSGRIDSLASEMGSARLRGLMVGGLCLVILGVGTVVWLAYQHNRARILDIVGTNLQTVLTSTVERLDLWIQDQKRLTANLGRDPTVVAEVRQLLSLPRDRINRDAAMALSSIKSRLDADPRRSHTADFTILALDGTVIGSTEATDLSLEAAIIEQYPDLIARAVAGEAIMTPPMRGGSGRPAGSPSERDNRAKPMIVFAAPVQDAYGTRYGLIAQRRDALGDFSAILETGRIGHSGETYAFNSDAVMVSRSRFEEELVDLGMLAADQTAVLGIPLRVPMERHDPRDRGGGEIGALTRMAESALAGHPGVDLSGYLDYRGELVLGAWTFDHEAGLGIATEIHAEEALGPARTLGTTLGGILVLTLALTTGATSLTLILGERTSRILTRAKDELEDRVVERTRELAEASDRLRLALDNMSNGLCVLDREFRFVMSNDIYLEMLSLPEGMVVPGAPSEAVVRFLAERGDYGPVDDIEAFMRARREMWRSGGTTALEIRPPNGRVLHVHTRATDDGSTVVALTDITEIKRKEEALAWSRSMLESLFDSIPDMIYAKDAEGFYLHANRSFERYVGMSAVDMVGATDEEILPAEIAESRRAKDAQMLAQGMAFRSEEWIDFPDDGKPVLLDTLTTPFFAQDGTPLGLLSISRDITARKEAEDKLAQAEEQNRLILGSVNDGIFGTDAEGRLIFINDRALELLGYERGALDGQALHHLLHHSRADGSPYPPEECPMLAAYSHGKSARVDDEVLWRRDGSRFPVEYSTAPMWRDGAIFGAVIAFRDITERKETERRIRESEQKIRRIFETASEGIWMLDLNYRVTEVNDAIRVMLDRPEEDIRGRPLFDFVHDGHRDDLAVQLAKSGQARADLYEIALTRPDGTLVHCLCNATPMLDDEGRTVGSFGMLTDITERKQAEQALTDAYDVITGSIEYASRIQRSMLPDQELLNTLVPEHFVIWEPRDRVGGDAYWCQRWGRGAMLALGDCTGHGVPGAFMTMIANGALDMALLETPPGEPAVLLARVHALIQSMLGQDREGGESNDGLDLGICYLPSRGGAVVFAGAKISLFRSVGGLVTEVRGDKFGLGYRGTPTLLHFNNHRIEPVPGQILYMTSDGLIDQVGGPRRRGFGKRRFTGVLQDAAERPLSAQRDAIVRALAEHQGDEDRRDDVSVLGFRTSRPEG</sequence>
<feature type="domain" description="PAC" evidence="6">
    <location>
        <begin position="1460"/>
        <end position="1512"/>
    </location>
</feature>
<dbReference type="Proteomes" id="UP000199412">
    <property type="component" value="Unassembled WGS sequence"/>
</dbReference>
<dbReference type="SMART" id="SM00331">
    <property type="entry name" value="PP2C_SIG"/>
    <property type="match status" value="1"/>
</dbReference>
<dbReference type="PANTHER" id="PTHR35936">
    <property type="entry name" value="MEMBRANE-BOUND LYTIC MUREIN TRANSGLYCOSYLASE F"/>
    <property type="match status" value="1"/>
</dbReference>
<dbReference type="Gene3D" id="3.40.190.10">
    <property type="entry name" value="Periplasmic binding protein-like II"/>
    <property type="match status" value="4"/>
</dbReference>
<keyword evidence="1" id="KW-0732">Signal</keyword>
<dbReference type="SUPFAM" id="SSF55785">
    <property type="entry name" value="PYP-like sensor domain (PAS domain)"/>
    <property type="match status" value="4"/>
</dbReference>
<dbReference type="Pfam" id="PF00989">
    <property type="entry name" value="PAS"/>
    <property type="match status" value="1"/>
</dbReference>
<organism evidence="7 8">
    <name type="scientific">Rhodospira trueperi</name>
    <dbReference type="NCBI Taxonomy" id="69960"/>
    <lineage>
        <taxon>Bacteria</taxon>
        <taxon>Pseudomonadati</taxon>
        <taxon>Pseudomonadota</taxon>
        <taxon>Alphaproteobacteria</taxon>
        <taxon>Rhodospirillales</taxon>
        <taxon>Rhodospirillaceae</taxon>
        <taxon>Rhodospira</taxon>
    </lineage>
</organism>
<dbReference type="InterPro" id="IPR013656">
    <property type="entry name" value="PAS_4"/>
</dbReference>
<feature type="transmembrane region" description="Helical" evidence="4">
    <location>
        <begin position="577"/>
        <end position="596"/>
    </location>
</feature>
<dbReference type="Pfam" id="PF00497">
    <property type="entry name" value="SBP_bac_3"/>
    <property type="match status" value="2"/>
</dbReference>
<proteinExistence type="predicted"/>
<dbReference type="NCBIfam" id="TIGR00229">
    <property type="entry name" value="sensory_box"/>
    <property type="match status" value="3"/>
</dbReference>
<dbReference type="Gene3D" id="3.60.40.10">
    <property type="entry name" value="PPM-type phosphatase domain"/>
    <property type="match status" value="1"/>
</dbReference>
<feature type="region of interest" description="Disordered" evidence="3">
    <location>
        <begin position="1747"/>
        <end position="1771"/>
    </location>
</feature>
<keyword evidence="4" id="KW-1133">Transmembrane helix</keyword>
<evidence type="ECO:0000256" key="3">
    <source>
        <dbReference type="SAM" id="MobiDB-lite"/>
    </source>
</evidence>
<dbReference type="Pfam" id="PF12860">
    <property type="entry name" value="PAS_7"/>
    <property type="match status" value="1"/>
</dbReference>
<keyword evidence="2" id="KW-0175">Coiled coil</keyword>
<feature type="domain" description="PAS" evidence="5">
    <location>
        <begin position="1388"/>
        <end position="1458"/>
    </location>
</feature>
<feature type="domain" description="PAS" evidence="5">
    <location>
        <begin position="1130"/>
        <end position="1174"/>
    </location>
</feature>
<dbReference type="Pfam" id="PF07228">
    <property type="entry name" value="SpoIIE"/>
    <property type="match status" value="1"/>
</dbReference>
<feature type="domain" description="PAC" evidence="6">
    <location>
        <begin position="1336"/>
        <end position="1387"/>
    </location>
</feature>
<evidence type="ECO:0000256" key="1">
    <source>
        <dbReference type="ARBA" id="ARBA00022729"/>
    </source>
</evidence>
<dbReference type="CDD" id="cd00130">
    <property type="entry name" value="PAS"/>
    <property type="match status" value="3"/>
</dbReference>
<dbReference type="GO" id="GO:0006355">
    <property type="term" value="P:regulation of DNA-templated transcription"/>
    <property type="evidence" value="ECO:0007669"/>
    <property type="project" value="InterPro"/>
</dbReference>
<evidence type="ECO:0000313" key="7">
    <source>
        <dbReference type="EMBL" id="SDE62625.1"/>
    </source>
</evidence>
<keyword evidence="4" id="KW-0472">Membrane</keyword>
<dbReference type="InterPro" id="IPR036457">
    <property type="entry name" value="PPM-type-like_dom_sf"/>
</dbReference>
<dbReference type="RefSeq" id="WP_092786763.1">
    <property type="nucleotide sequence ID" value="NZ_FNAP01000009.1"/>
</dbReference>